<comment type="similarity">
    <text evidence="1">Belongs to the D-isomer specific 2-hydroxyacid dehydrogenase family.</text>
</comment>
<dbReference type="PANTHER" id="PTHR42789:SF1">
    <property type="entry name" value="D-ISOMER SPECIFIC 2-HYDROXYACID DEHYDROGENASE FAMILY PROTEIN (AFU_ORTHOLOGUE AFUA_6G10090)"/>
    <property type="match status" value="1"/>
</dbReference>
<dbReference type="Proteomes" id="UP001165561">
    <property type="component" value="Unassembled WGS sequence"/>
</dbReference>
<organism evidence="5 6">
    <name type="scientific">Georgenia halotolerans</name>
    <dbReference type="NCBI Taxonomy" id="3028317"/>
    <lineage>
        <taxon>Bacteria</taxon>
        <taxon>Bacillati</taxon>
        <taxon>Actinomycetota</taxon>
        <taxon>Actinomycetes</taxon>
        <taxon>Micrococcales</taxon>
        <taxon>Bogoriellaceae</taxon>
        <taxon>Georgenia</taxon>
    </lineage>
</organism>
<dbReference type="EMBL" id="JARACI010000203">
    <property type="protein sequence ID" value="MDD9205032.1"/>
    <property type="molecule type" value="Genomic_DNA"/>
</dbReference>
<evidence type="ECO:0000256" key="1">
    <source>
        <dbReference type="ARBA" id="ARBA00005854"/>
    </source>
</evidence>
<dbReference type="InterPro" id="IPR006139">
    <property type="entry name" value="D-isomer_2_OHA_DH_cat_dom"/>
</dbReference>
<dbReference type="InterPro" id="IPR036291">
    <property type="entry name" value="NAD(P)-bd_dom_sf"/>
</dbReference>
<dbReference type="Gene3D" id="3.40.50.720">
    <property type="entry name" value="NAD(P)-binding Rossmann-like Domain"/>
    <property type="match status" value="2"/>
</dbReference>
<feature type="domain" description="D-isomer specific 2-hydroxyacid dehydrogenase catalytic" evidence="4">
    <location>
        <begin position="6"/>
        <end position="117"/>
    </location>
</feature>
<dbReference type="Pfam" id="PF00389">
    <property type="entry name" value="2-Hacid_dh"/>
    <property type="match status" value="1"/>
</dbReference>
<evidence type="ECO:0000313" key="6">
    <source>
        <dbReference type="Proteomes" id="UP001165561"/>
    </source>
</evidence>
<reference evidence="5" key="1">
    <citation type="submission" date="2023-02" db="EMBL/GenBank/DDBJ databases">
        <title>Georgenia sp.10Sc9-8, isolated from a soil sample collected from the Taklamakan desert.</title>
        <authorList>
            <person name="Liu S."/>
        </authorList>
    </citation>
    <scope>NUCLEOTIDE SEQUENCE</scope>
    <source>
        <strain evidence="5">10Sc9-8</strain>
    </source>
</reference>
<proteinExistence type="inferred from homology"/>
<evidence type="ECO:0000256" key="3">
    <source>
        <dbReference type="ARBA" id="ARBA00023027"/>
    </source>
</evidence>
<dbReference type="PANTHER" id="PTHR42789">
    <property type="entry name" value="D-ISOMER SPECIFIC 2-HYDROXYACID DEHYDROGENASE FAMILY PROTEIN (AFU_ORTHOLOGUE AFUA_6G10090)"/>
    <property type="match status" value="1"/>
</dbReference>
<evidence type="ECO:0000259" key="4">
    <source>
        <dbReference type="Pfam" id="PF00389"/>
    </source>
</evidence>
<name>A0ABT5TSV7_9MICO</name>
<accession>A0ABT5TSV7</accession>
<protein>
    <submittedName>
        <fullName evidence="5">NAD(P)-dependent oxidoreductase</fullName>
    </submittedName>
</protein>
<keyword evidence="6" id="KW-1185">Reference proteome</keyword>
<dbReference type="SUPFAM" id="SSF51735">
    <property type="entry name" value="NAD(P)-binding Rossmann-fold domains"/>
    <property type="match status" value="1"/>
</dbReference>
<dbReference type="SUPFAM" id="SSF52283">
    <property type="entry name" value="Formate/glycerate dehydrogenase catalytic domain-like"/>
    <property type="match status" value="1"/>
</dbReference>
<keyword evidence="2" id="KW-0560">Oxidoreductase</keyword>
<evidence type="ECO:0000313" key="5">
    <source>
        <dbReference type="EMBL" id="MDD9205032.1"/>
    </source>
</evidence>
<feature type="non-terminal residue" evidence="5">
    <location>
        <position position="160"/>
    </location>
</feature>
<dbReference type="InterPro" id="IPR050857">
    <property type="entry name" value="D-2-hydroxyacid_DH"/>
</dbReference>
<keyword evidence="3" id="KW-0520">NAD</keyword>
<evidence type="ECO:0000256" key="2">
    <source>
        <dbReference type="ARBA" id="ARBA00023002"/>
    </source>
</evidence>
<comment type="caution">
    <text evidence="5">The sequence shown here is derived from an EMBL/GenBank/DDBJ whole genome shotgun (WGS) entry which is preliminary data.</text>
</comment>
<sequence length="160" mass="16899">MRALLLEDPHSNADEALVRAGVQVVRRPGALDEDELIDALDGVDVLGIRSKTAITERVLEAQPQLLAVGAFGIGTNQIDLEAAAHRGVAVFNAPFSNTRSVVELAIGEIIALARRLTVCDDLMHQGLWQKSSAGSHEVRGLTLGIVGYGNIGSQLSVVAV</sequence>
<gene>
    <name evidence="5" type="ORF">PU560_00965</name>
</gene>